<reference evidence="2" key="1">
    <citation type="submission" date="2018-04" db="EMBL/GenBank/DDBJ databases">
        <title>Complete genome of Antarctic heterotrophic bacterium Hymenobacter nivis.</title>
        <authorList>
            <person name="Terashima M."/>
        </authorList>
    </citation>
    <scope>NUCLEOTIDE SEQUENCE [LARGE SCALE GENOMIC DNA]</scope>
    <source>
        <strain evidence="2">NBRC 111535</strain>
    </source>
</reference>
<dbReference type="OrthoDB" id="867244at2"/>
<protein>
    <submittedName>
        <fullName evidence="1">Uncharacterized protein</fullName>
    </submittedName>
</protein>
<dbReference type="AlphaFoldDB" id="A0A2Z3GTX4"/>
<evidence type="ECO:0000313" key="1">
    <source>
        <dbReference type="EMBL" id="AWM32140.1"/>
    </source>
</evidence>
<organism evidence="1 2">
    <name type="scientific">Hymenobacter nivis</name>
    <dbReference type="NCBI Taxonomy" id="1850093"/>
    <lineage>
        <taxon>Bacteria</taxon>
        <taxon>Pseudomonadati</taxon>
        <taxon>Bacteroidota</taxon>
        <taxon>Cytophagia</taxon>
        <taxon>Cytophagales</taxon>
        <taxon>Hymenobacteraceae</taxon>
        <taxon>Hymenobacter</taxon>
    </lineage>
</organism>
<dbReference type="Proteomes" id="UP000245999">
    <property type="component" value="Chromosome"/>
</dbReference>
<evidence type="ECO:0000313" key="2">
    <source>
        <dbReference type="Proteomes" id="UP000245999"/>
    </source>
</evidence>
<dbReference type="EMBL" id="CP029145">
    <property type="protein sequence ID" value="AWM32140.1"/>
    <property type="molecule type" value="Genomic_DNA"/>
</dbReference>
<dbReference type="RefSeq" id="WP_109655262.1">
    <property type="nucleotide sequence ID" value="NZ_CP029145.1"/>
</dbReference>
<accession>A0A2Z3GTX4</accession>
<name>A0A2Z3GTX4_9BACT</name>
<keyword evidence="2" id="KW-1185">Reference proteome</keyword>
<proteinExistence type="predicted"/>
<sequence>MPLHNHASLTNEFVQFPQEPMPLTETRLYHAALRCLHRKTGSAAPSLCVLVKELNVSGAVGYAQLAAAIVSLQARRWFGEPLFLSMDRPAREGAIDFVFNPRLMPHLLHDDAWYTTLDIADLEKRGLRNPNAHRLLWVLRSYYRPLAAVKKKYLTIAEIECLFFGGDSPFAGSYTRLKGWLDSAVKSLKKAGIDCTATTKKRGMVAKGVWFTIPEIALTRKKAAPVRQLVGNAVAAVQDTVEPVKGIVKEAALPAAAVALVASAPSVAAAEPVTFTPTVETAADSLAALIRQALPHQLHCTVIEPVPSHPPTDSFVPGQKLPLRQRLINAHAKLFTYGVSEHQARKLCRAVLNQPEVYETGFFRAVLKVDCEKKKVSADKLAGFAMNTFKSEMRYIF</sequence>
<gene>
    <name evidence="1" type="ORF">DDQ68_04615</name>
</gene>
<dbReference type="KEGG" id="hnv:DDQ68_04615"/>